<dbReference type="GO" id="GO:0016787">
    <property type="term" value="F:hydrolase activity"/>
    <property type="evidence" value="ECO:0007669"/>
    <property type="project" value="UniProtKB-KW"/>
</dbReference>
<accession>A0A3P6Q862</accession>
<dbReference type="GO" id="GO:0005524">
    <property type="term" value="F:ATP binding"/>
    <property type="evidence" value="ECO:0007669"/>
    <property type="project" value="InterPro"/>
</dbReference>
<dbReference type="InterPro" id="IPR014001">
    <property type="entry name" value="Helicase_ATP-bd"/>
</dbReference>
<keyword evidence="6" id="KW-1185">Reference proteome</keyword>
<evidence type="ECO:0000259" key="4">
    <source>
        <dbReference type="PROSITE" id="PS51192"/>
    </source>
</evidence>
<dbReference type="OrthoDB" id="5600252at2759"/>
<dbReference type="GO" id="GO:0003723">
    <property type="term" value="F:RNA binding"/>
    <property type="evidence" value="ECO:0007669"/>
    <property type="project" value="TreeGrafter"/>
</dbReference>
<organism evidence="5 6">
    <name type="scientific">Cylicostephanus goldi</name>
    <name type="common">Nematode worm</name>
    <dbReference type="NCBI Taxonomy" id="71465"/>
    <lineage>
        <taxon>Eukaryota</taxon>
        <taxon>Metazoa</taxon>
        <taxon>Ecdysozoa</taxon>
        <taxon>Nematoda</taxon>
        <taxon>Chromadorea</taxon>
        <taxon>Rhabditida</taxon>
        <taxon>Rhabditina</taxon>
        <taxon>Rhabditomorpha</taxon>
        <taxon>Strongyloidea</taxon>
        <taxon>Strongylidae</taxon>
        <taxon>Cylicostephanus</taxon>
    </lineage>
</organism>
<dbReference type="Gene3D" id="3.30.1370.50">
    <property type="entry name" value="R3H-like domain"/>
    <property type="match status" value="1"/>
</dbReference>
<name>A0A3P6Q862_CYLGO</name>
<gene>
    <name evidence="5" type="ORF">CGOC_LOCUS634</name>
</gene>
<evidence type="ECO:0000259" key="3">
    <source>
        <dbReference type="PROSITE" id="PS51061"/>
    </source>
</evidence>
<feature type="region of interest" description="Disordered" evidence="2">
    <location>
        <begin position="1"/>
        <end position="34"/>
    </location>
</feature>
<dbReference type="GO" id="GO:0004386">
    <property type="term" value="F:helicase activity"/>
    <property type="evidence" value="ECO:0007669"/>
    <property type="project" value="TreeGrafter"/>
</dbReference>
<dbReference type="InterPro" id="IPR001374">
    <property type="entry name" value="R3H_dom"/>
</dbReference>
<dbReference type="Proteomes" id="UP000271889">
    <property type="component" value="Unassembled WGS sequence"/>
</dbReference>
<dbReference type="InterPro" id="IPR036867">
    <property type="entry name" value="R3H_dom_sf"/>
</dbReference>
<dbReference type="AlphaFoldDB" id="A0A3P6Q862"/>
<dbReference type="PROSITE" id="PS00690">
    <property type="entry name" value="DEAH_ATP_HELICASE"/>
    <property type="match status" value="1"/>
</dbReference>
<dbReference type="SUPFAM" id="SSF52540">
    <property type="entry name" value="P-loop containing nucleoside triphosphate hydrolases"/>
    <property type="match status" value="1"/>
</dbReference>
<proteinExistence type="predicted"/>
<keyword evidence="1" id="KW-0378">Hydrolase</keyword>
<dbReference type="InterPro" id="IPR011545">
    <property type="entry name" value="DEAD/DEAH_box_helicase_dom"/>
</dbReference>
<dbReference type="PANTHER" id="PTHR18934">
    <property type="entry name" value="ATP-DEPENDENT RNA HELICASE"/>
    <property type="match status" value="1"/>
</dbReference>
<evidence type="ECO:0000256" key="2">
    <source>
        <dbReference type="SAM" id="MobiDB-lite"/>
    </source>
</evidence>
<dbReference type="CDD" id="cd17917">
    <property type="entry name" value="DEXHc_RHA-like"/>
    <property type="match status" value="1"/>
</dbReference>
<dbReference type="SMART" id="SM00393">
    <property type="entry name" value="R3H"/>
    <property type="match status" value="1"/>
</dbReference>
<dbReference type="SUPFAM" id="SSF82708">
    <property type="entry name" value="R3H domain"/>
    <property type="match status" value="1"/>
</dbReference>
<protein>
    <recommendedName>
        <fullName evidence="7">R3H domain-containing protein</fullName>
    </recommendedName>
</protein>
<evidence type="ECO:0000313" key="6">
    <source>
        <dbReference type="Proteomes" id="UP000271889"/>
    </source>
</evidence>
<sequence>MAYYGNHGKGRTKNHHNNFDRDEPNGFKNPQYGPHVQLIDANWERQVTAKLDEFMNGTTTELCFPPMERHERRRLHELARRKGLQTSSEGREPNRRCVVHRRPTPKLAAVGANETQPIRLTSEIRKVLSNFISQYPIYGPAIDRHLAAPKSRDRSQRDVGNRERPEMLVPQRSNITAEMQKQRNMLPAYQQRADVLKAINDHKVVLITGGTGCGKTTQVPQFLLEDAYEHQQPLRIVCTQPRRLPAIAVASRVAKERGESLGSTVGYHIRLEQRTSPQTVLTYCTSGVLLRMLTQDDAARDISHIILDEIHEREQNTDYLLIALKQALKKRNDLKVRLQKPFL</sequence>
<dbReference type="PROSITE" id="PS51192">
    <property type="entry name" value="HELICASE_ATP_BIND_1"/>
    <property type="match status" value="1"/>
</dbReference>
<dbReference type="Pfam" id="PF00270">
    <property type="entry name" value="DEAD"/>
    <property type="match status" value="1"/>
</dbReference>
<dbReference type="CDD" id="cd02325">
    <property type="entry name" value="R3H"/>
    <property type="match status" value="1"/>
</dbReference>
<dbReference type="InterPro" id="IPR002464">
    <property type="entry name" value="DNA/RNA_helicase_DEAH_CS"/>
</dbReference>
<dbReference type="EMBL" id="UYRV01000954">
    <property type="protein sequence ID" value="VDK45932.1"/>
    <property type="molecule type" value="Genomic_DNA"/>
</dbReference>
<dbReference type="PROSITE" id="PS51061">
    <property type="entry name" value="R3H"/>
    <property type="match status" value="1"/>
</dbReference>
<feature type="domain" description="Helicase ATP-binding" evidence="4">
    <location>
        <begin position="196"/>
        <end position="343"/>
    </location>
</feature>
<evidence type="ECO:0008006" key="7">
    <source>
        <dbReference type="Google" id="ProtNLM"/>
    </source>
</evidence>
<feature type="domain" description="R3H" evidence="3">
    <location>
        <begin position="41"/>
        <end position="103"/>
    </location>
</feature>
<evidence type="ECO:0000313" key="5">
    <source>
        <dbReference type="EMBL" id="VDK45932.1"/>
    </source>
</evidence>
<dbReference type="InterPro" id="IPR027417">
    <property type="entry name" value="P-loop_NTPase"/>
</dbReference>
<reference evidence="5 6" key="1">
    <citation type="submission" date="2018-11" db="EMBL/GenBank/DDBJ databases">
        <authorList>
            <consortium name="Pathogen Informatics"/>
        </authorList>
    </citation>
    <scope>NUCLEOTIDE SEQUENCE [LARGE SCALE GENOMIC DNA]</scope>
</reference>
<dbReference type="SMART" id="SM00487">
    <property type="entry name" value="DEXDc"/>
    <property type="match status" value="1"/>
</dbReference>
<dbReference type="PANTHER" id="PTHR18934:SF213">
    <property type="entry name" value="3'-5' RNA HELICASE YTHDC2"/>
    <property type="match status" value="1"/>
</dbReference>
<evidence type="ECO:0000256" key="1">
    <source>
        <dbReference type="ARBA" id="ARBA00022801"/>
    </source>
</evidence>
<dbReference type="Pfam" id="PF01424">
    <property type="entry name" value="R3H"/>
    <property type="match status" value="1"/>
</dbReference>
<dbReference type="Gene3D" id="3.40.50.300">
    <property type="entry name" value="P-loop containing nucleotide triphosphate hydrolases"/>
    <property type="match status" value="1"/>
</dbReference>